<accession>A0ABS9NPB9</accession>
<dbReference type="EMBL" id="JAKOOW010000033">
    <property type="protein sequence ID" value="MCG6504643.1"/>
    <property type="molecule type" value="Genomic_DNA"/>
</dbReference>
<name>A0ABS9NPB9_9NEIS</name>
<evidence type="ECO:0000313" key="2">
    <source>
        <dbReference type="Proteomes" id="UP001298424"/>
    </source>
</evidence>
<protein>
    <submittedName>
        <fullName evidence="1">Uncharacterized protein</fullName>
    </submittedName>
</protein>
<evidence type="ECO:0000313" key="1">
    <source>
        <dbReference type="EMBL" id="MCG6504643.1"/>
    </source>
</evidence>
<dbReference type="Proteomes" id="UP001298424">
    <property type="component" value="Unassembled WGS sequence"/>
</dbReference>
<comment type="caution">
    <text evidence="1">The sequence shown here is derived from an EMBL/GenBank/DDBJ whole genome shotgun (WGS) entry which is preliminary data.</text>
</comment>
<gene>
    <name evidence="1" type="ORF">MB824_09055</name>
</gene>
<keyword evidence="2" id="KW-1185">Reference proteome</keyword>
<dbReference type="Gene3D" id="1.20.1270.180">
    <property type="match status" value="1"/>
</dbReference>
<organism evidence="1 2">
    <name type="scientific">Kingella pumchi</name>
    <dbReference type="NCBI Taxonomy" id="2779506"/>
    <lineage>
        <taxon>Bacteria</taxon>
        <taxon>Pseudomonadati</taxon>
        <taxon>Pseudomonadota</taxon>
        <taxon>Betaproteobacteria</taxon>
        <taxon>Neisseriales</taxon>
        <taxon>Neisseriaceae</taxon>
        <taxon>Kingella</taxon>
    </lineage>
</organism>
<proteinExistence type="predicted"/>
<dbReference type="RefSeq" id="WP_238748161.1">
    <property type="nucleotide sequence ID" value="NZ_JAKOOW010000033.1"/>
</dbReference>
<reference evidence="1 2" key="1">
    <citation type="submission" date="2022-02" db="EMBL/GenBank/DDBJ databases">
        <title>Genome sequence data of Kingella unionensis sp. nov. strain CICC 24913 (CCUG 75125).</title>
        <authorList>
            <person name="Xiao M."/>
        </authorList>
    </citation>
    <scope>NUCLEOTIDE SEQUENCE [LARGE SCALE GENOMIC DNA]</scope>
    <source>
        <strain evidence="1 2">CICC 24913</strain>
    </source>
</reference>
<sequence>MPIYVDPRCVGLEGIDLANCSFYLEKRTKAKLRKTYLKALGYTVEKRHLRQSQKLWEQFAQYECTQDNGNTSSYVPVHFAFCYVRKMDQRDREIRQMYPFAF</sequence>